<dbReference type="SMART" id="SM00225">
    <property type="entry name" value="BTB"/>
    <property type="match status" value="1"/>
</dbReference>
<feature type="repeat" description="RCC1" evidence="3">
    <location>
        <begin position="199"/>
        <end position="250"/>
    </location>
</feature>
<dbReference type="OrthoDB" id="5981550at2759"/>
<feature type="repeat" description="RCC1" evidence="3">
    <location>
        <begin position="97"/>
        <end position="148"/>
    </location>
</feature>
<evidence type="ECO:0000313" key="6">
    <source>
        <dbReference type="Proteomes" id="UP000279307"/>
    </source>
</evidence>
<protein>
    <recommendedName>
        <fullName evidence="4">BTB domain-containing protein</fullName>
    </recommendedName>
</protein>
<sequence>MRSSSDLKNWPIFNLLKEEFVPKIHMVLVYGDIGDKALIVTKDKTIYAMGDNTDDCLGIDSSSNVLQPKKLESLDKIDIKTFAYGSGPHILALTEDGKVYSWGYNENGELGHLGNYGEPSLPKMIHDLENKFVDIACGSYHSLALTKDGEVYTWGLNNYGQIGGNNERQTIPKKISTLANKVICIACGQNFNMVVTKDRKIYSWGSNNVGQLGIGNYTTQDSPHLISSLIGVVIVKVVCGSHHTLALTDEGTLYVWGSNSYRQLGIISGPGKTNVCSPATVDSATGKEMGKISDIAAVHTSNISVALCTSGCVYVWGNCNGKKCYPTATLFSNIHEVFACYTSVMHKPLILCVNKQPSILECLSSAFNDPSTSDLTIEVEEQVIHVHKAILKIRSSYFRIMFKENWAENNQSIIQHNQFSYVVYKAFLKYLYTGILDLPIENVFELLDLANAYCETDLKRHCINIVKQEVTVKNVIPLYNSAIKKNMQELEKFCFEFALEHMTAVSMSETFAELDDVSTLRTFIIKAASANAFRT</sequence>
<dbReference type="InterPro" id="IPR011333">
    <property type="entry name" value="SKP1/BTB/POZ_sf"/>
</dbReference>
<dbReference type="Pfam" id="PF25390">
    <property type="entry name" value="WD40_RLD"/>
    <property type="match status" value="1"/>
</dbReference>
<organism evidence="5 6">
    <name type="scientific">Ooceraea biroi</name>
    <name type="common">Clonal raider ant</name>
    <name type="synonym">Cerapachys biroi</name>
    <dbReference type="NCBI Taxonomy" id="2015173"/>
    <lineage>
        <taxon>Eukaryota</taxon>
        <taxon>Metazoa</taxon>
        <taxon>Ecdysozoa</taxon>
        <taxon>Arthropoda</taxon>
        <taxon>Hexapoda</taxon>
        <taxon>Insecta</taxon>
        <taxon>Pterygota</taxon>
        <taxon>Neoptera</taxon>
        <taxon>Endopterygota</taxon>
        <taxon>Hymenoptera</taxon>
        <taxon>Apocrita</taxon>
        <taxon>Aculeata</taxon>
        <taxon>Formicoidea</taxon>
        <taxon>Formicidae</taxon>
        <taxon>Dorylinae</taxon>
        <taxon>Ooceraea</taxon>
    </lineage>
</organism>
<evidence type="ECO:0000256" key="3">
    <source>
        <dbReference type="PROSITE-ProRule" id="PRU00235"/>
    </source>
</evidence>
<dbReference type="EMBL" id="QOIP01000011">
    <property type="protein sequence ID" value="RLU16570.1"/>
    <property type="molecule type" value="Genomic_DNA"/>
</dbReference>
<dbReference type="PANTHER" id="PTHR45982:SF1">
    <property type="entry name" value="REGULATOR OF CHROMOSOME CONDENSATION"/>
    <property type="match status" value="1"/>
</dbReference>
<name>A0A3L8D7W3_OOCBI</name>
<keyword evidence="1" id="KW-0344">Guanine-nucleotide releasing factor</keyword>
<dbReference type="Proteomes" id="UP000279307">
    <property type="component" value="Chromosome 11"/>
</dbReference>
<reference evidence="5 6" key="1">
    <citation type="journal article" date="2018" name="Genome Res.">
        <title>The genomic architecture and molecular evolution of ant odorant receptors.</title>
        <authorList>
            <person name="McKenzie S.K."/>
            <person name="Kronauer D.J.C."/>
        </authorList>
    </citation>
    <scope>NUCLEOTIDE SEQUENCE [LARGE SCALE GENOMIC DNA]</scope>
    <source>
        <strain evidence="5">Clonal line C1</strain>
    </source>
</reference>
<evidence type="ECO:0000259" key="4">
    <source>
        <dbReference type="PROSITE" id="PS50097"/>
    </source>
</evidence>
<feature type="repeat" description="RCC1" evidence="3">
    <location>
        <begin position="251"/>
        <end position="308"/>
    </location>
</feature>
<evidence type="ECO:0000313" key="5">
    <source>
        <dbReference type="EMBL" id="RLU16570.1"/>
    </source>
</evidence>
<keyword evidence="2" id="KW-0677">Repeat</keyword>
<accession>A0A3L8D7W3</accession>
<dbReference type="InterPro" id="IPR058923">
    <property type="entry name" value="RCC1-like_dom"/>
</dbReference>
<evidence type="ECO:0000256" key="1">
    <source>
        <dbReference type="ARBA" id="ARBA00022658"/>
    </source>
</evidence>
<dbReference type="PROSITE" id="PS50012">
    <property type="entry name" value="RCC1_3"/>
    <property type="match status" value="4"/>
</dbReference>
<dbReference type="CDD" id="cd18298">
    <property type="entry name" value="BTB_POZ_RCBTB1_2"/>
    <property type="match status" value="1"/>
</dbReference>
<dbReference type="SUPFAM" id="SSF54695">
    <property type="entry name" value="POZ domain"/>
    <property type="match status" value="1"/>
</dbReference>
<dbReference type="PANTHER" id="PTHR45982">
    <property type="entry name" value="REGULATOR OF CHROMOSOME CONDENSATION"/>
    <property type="match status" value="1"/>
</dbReference>
<dbReference type="Gene3D" id="2.130.10.30">
    <property type="entry name" value="Regulator of chromosome condensation 1/beta-lactamase-inhibitor protein II"/>
    <property type="match status" value="1"/>
</dbReference>
<dbReference type="InterPro" id="IPR000210">
    <property type="entry name" value="BTB/POZ_dom"/>
</dbReference>
<dbReference type="InterPro" id="IPR051553">
    <property type="entry name" value="Ran_GTPase-activating"/>
</dbReference>
<dbReference type="Pfam" id="PF00651">
    <property type="entry name" value="BTB"/>
    <property type="match status" value="1"/>
</dbReference>
<dbReference type="InterPro" id="IPR000408">
    <property type="entry name" value="Reg_chr_condens"/>
</dbReference>
<feature type="repeat" description="RCC1" evidence="3">
    <location>
        <begin position="149"/>
        <end position="198"/>
    </location>
</feature>
<dbReference type="AlphaFoldDB" id="A0A3L8D7W3"/>
<comment type="caution">
    <text evidence="5">The sequence shown here is derived from an EMBL/GenBank/DDBJ whole genome shotgun (WGS) entry which is preliminary data.</text>
</comment>
<dbReference type="Gene3D" id="3.30.710.10">
    <property type="entry name" value="Potassium Channel Kv1.1, Chain A"/>
    <property type="match status" value="1"/>
</dbReference>
<dbReference type="SUPFAM" id="SSF50985">
    <property type="entry name" value="RCC1/BLIP-II"/>
    <property type="match status" value="1"/>
</dbReference>
<feature type="domain" description="BTB" evidence="4">
    <location>
        <begin position="373"/>
        <end position="440"/>
    </location>
</feature>
<dbReference type="InterPro" id="IPR009091">
    <property type="entry name" value="RCC1/BLIP-II"/>
</dbReference>
<dbReference type="PRINTS" id="PR00633">
    <property type="entry name" value="RCCNDNSATION"/>
</dbReference>
<proteinExistence type="predicted"/>
<gene>
    <name evidence="5" type="ORF">DMN91_010638</name>
</gene>
<dbReference type="PROSITE" id="PS00626">
    <property type="entry name" value="RCC1_2"/>
    <property type="match status" value="1"/>
</dbReference>
<evidence type="ECO:0000256" key="2">
    <source>
        <dbReference type="ARBA" id="ARBA00022737"/>
    </source>
</evidence>
<dbReference type="PROSITE" id="PS50097">
    <property type="entry name" value="BTB"/>
    <property type="match status" value="1"/>
</dbReference>